<reference evidence="6" key="1">
    <citation type="submission" date="2014-04" db="EMBL/GenBank/DDBJ databases">
        <title>Evolutionary Origins and Diversification of the Mycorrhizal Mutualists.</title>
        <authorList>
            <consortium name="DOE Joint Genome Institute"/>
            <consortium name="Mycorrhizal Genomics Consortium"/>
            <person name="Kohler A."/>
            <person name="Kuo A."/>
            <person name="Nagy L.G."/>
            <person name="Floudas D."/>
            <person name="Copeland A."/>
            <person name="Barry K.W."/>
            <person name="Cichocki N."/>
            <person name="Veneault-Fourrey C."/>
            <person name="LaButti K."/>
            <person name="Lindquist E.A."/>
            <person name="Lipzen A."/>
            <person name="Lundell T."/>
            <person name="Morin E."/>
            <person name="Murat C."/>
            <person name="Riley R."/>
            <person name="Ohm R."/>
            <person name="Sun H."/>
            <person name="Tunlid A."/>
            <person name="Henrissat B."/>
            <person name="Grigoriev I.V."/>
            <person name="Hibbett D.S."/>
            <person name="Martin F."/>
        </authorList>
    </citation>
    <scope>NUCLEOTIDE SEQUENCE [LARGE SCALE GENOMIC DNA]</scope>
    <source>
        <strain evidence="6">FD-334 SS-4</strain>
    </source>
</reference>
<name>A0A0D2M5C4_HYPSF</name>
<evidence type="ECO:0000256" key="3">
    <source>
        <dbReference type="ARBA" id="ARBA00023002"/>
    </source>
</evidence>
<evidence type="ECO:0000313" key="5">
    <source>
        <dbReference type="EMBL" id="KJA18413.1"/>
    </source>
</evidence>
<sequence>MTYSAQKVWFVTGASSGLGRAVVEHILAKGDKVVATLRKPSALSDLVPKHSADQLLVLKLDVVLPSDITAAFAAALAKFGRIDVVYNNAGMSSLGEVEGTQDSIARRLFEVNFFGATNVTREAVRVFRDENKPRGGRLLQASSMAAMQAIAGVGYYSATKFALEGVTQALAAELHPSWGIKITLIELGGFRTSILSEQENLHVAPVHPAYTAVDLASAGFRELTGSGKLAASCGDANKAAREIYKVGLDDSVGFRVPLGLDAIAAVGAQLDETRRDVDAARKWSVDLK</sequence>
<dbReference type="OMA" id="IIEPVHP"/>
<evidence type="ECO:0008006" key="7">
    <source>
        <dbReference type="Google" id="ProtNLM"/>
    </source>
</evidence>
<dbReference type="InterPro" id="IPR002347">
    <property type="entry name" value="SDR_fam"/>
</dbReference>
<dbReference type="PANTHER" id="PTHR43976">
    <property type="entry name" value="SHORT CHAIN DEHYDROGENASE"/>
    <property type="match status" value="1"/>
</dbReference>
<dbReference type="InterPro" id="IPR036291">
    <property type="entry name" value="NAD(P)-bd_dom_sf"/>
</dbReference>
<dbReference type="InterPro" id="IPR051911">
    <property type="entry name" value="SDR_oxidoreductase"/>
</dbReference>
<evidence type="ECO:0000256" key="1">
    <source>
        <dbReference type="ARBA" id="ARBA00006484"/>
    </source>
</evidence>
<gene>
    <name evidence="5" type="ORF">HYPSUDRAFT_69925</name>
</gene>
<keyword evidence="3" id="KW-0560">Oxidoreductase</keyword>
<proteinExistence type="inferred from homology"/>
<dbReference type="PRINTS" id="PR00080">
    <property type="entry name" value="SDRFAMILY"/>
</dbReference>
<comment type="similarity">
    <text evidence="1 4">Belongs to the short-chain dehydrogenases/reductases (SDR) family.</text>
</comment>
<evidence type="ECO:0000313" key="6">
    <source>
        <dbReference type="Proteomes" id="UP000054270"/>
    </source>
</evidence>
<dbReference type="Gene3D" id="3.40.50.720">
    <property type="entry name" value="NAD(P)-binding Rossmann-like Domain"/>
    <property type="match status" value="1"/>
</dbReference>
<protein>
    <recommendedName>
        <fullName evidence="7">NAD(P)-binding protein</fullName>
    </recommendedName>
</protein>
<keyword evidence="6" id="KW-1185">Reference proteome</keyword>
<dbReference type="PROSITE" id="PS00061">
    <property type="entry name" value="ADH_SHORT"/>
    <property type="match status" value="1"/>
</dbReference>
<evidence type="ECO:0000256" key="4">
    <source>
        <dbReference type="RuleBase" id="RU000363"/>
    </source>
</evidence>
<dbReference type="Pfam" id="PF00106">
    <property type="entry name" value="adh_short"/>
    <property type="match status" value="1"/>
</dbReference>
<dbReference type="PANTHER" id="PTHR43976:SF16">
    <property type="entry name" value="SHORT-CHAIN DEHYDROGENASE_REDUCTASE FAMILY PROTEIN"/>
    <property type="match status" value="1"/>
</dbReference>
<dbReference type="OrthoDB" id="1274115at2759"/>
<dbReference type="AlphaFoldDB" id="A0A0D2M5C4"/>
<evidence type="ECO:0000256" key="2">
    <source>
        <dbReference type="ARBA" id="ARBA00022857"/>
    </source>
</evidence>
<keyword evidence="2" id="KW-0521">NADP</keyword>
<dbReference type="PRINTS" id="PR00081">
    <property type="entry name" value="GDHRDH"/>
</dbReference>
<dbReference type="Proteomes" id="UP000054270">
    <property type="component" value="Unassembled WGS sequence"/>
</dbReference>
<dbReference type="GO" id="GO:0016491">
    <property type="term" value="F:oxidoreductase activity"/>
    <property type="evidence" value="ECO:0007669"/>
    <property type="project" value="UniProtKB-KW"/>
</dbReference>
<dbReference type="EMBL" id="KN817589">
    <property type="protein sequence ID" value="KJA18413.1"/>
    <property type="molecule type" value="Genomic_DNA"/>
</dbReference>
<organism evidence="5 6">
    <name type="scientific">Hypholoma sublateritium (strain FD-334 SS-4)</name>
    <dbReference type="NCBI Taxonomy" id="945553"/>
    <lineage>
        <taxon>Eukaryota</taxon>
        <taxon>Fungi</taxon>
        <taxon>Dikarya</taxon>
        <taxon>Basidiomycota</taxon>
        <taxon>Agaricomycotina</taxon>
        <taxon>Agaricomycetes</taxon>
        <taxon>Agaricomycetidae</taxon>
        <taxon>Agaricales</taxon>
        <taxon>Agaricineae</taxon>
        <taxon>Strophariaceae</taxon>
        <taxon>Hypholoma</taxon>
    </lineage>
</organism>
<dbReference type="InterPro" id="IPR020904">
    <property type="entry name" value="Sc_DH/Rdtase_CS"/>
</dbReference>
<dbReference type="STRING" id="945553.A0A0D2M5C4"/>
<dbReference type="SUPFAM" id="SSF51735">
    <property type="entry name" value="NAD(P)-binding Rossmann-fold domains"/>
    <property type="match status" value="1"/>
</dbReference>
<accession>A0A0D2M5C4</accession>